<name>A0A448XAS2_9PLAT</name>
<reference evidence="2" key="1">
    <citation type="submission" date="2018-11" db="EMBL/GenBank/DDBJ databases">
        <authorList>
            <consortium name="Pathogen Informatics"/>
        </authorList>
    </citation>
    <scope>NUCLEOTIDE SEQUENCE</scope>
</reference>
<organism evidence="2 3">
    <name type="scientific">Protopolystoma xenopodis</name>
    <dbReference type="NCBI Taxonomy" id="117903"/>
    <lineage>
        <taxon>Eukaryota</taxon>
        <taxon>Metazoa</taxon>
        <taxon>Spiralia</taxon>
        <taxon>Lophotrochozoa</taxon>
        <taxon>Platyhelminthes</taxon>
        <taxon>Monogenea</taxon>
        <taxon>Polyopisthocotylea</taxon>
        <taxon>Polystomatidea</taxon>
        <taxon>Polystomatidae</taxon>
        <taxon>Protopolystoma</taxon>
    </lineage>
</organism>
<feature type="region of interest" description="Disordered" evidence="1">
    <location>
        <begin position="279"/>
        <end position="307"/>
    </location>
</feature>
<evidence type="ECO:0000256" key="1">
    <source>
        <dbReference type="SAM" id="MobiDB-lite"/>
    </source>
</evidence>
<dbReference type="OrthoDB" id="10035553at2759"/>
<protein>
    <submittedName>
        <fullName evidence="2">Uncharacterized protein</fullName>
    </submittedName>
</protein>
<sequence>MAKRCSSNTAGTMSEFRICFNDQDLDEERQSSRIDTADEHRYDSDKMSLTKKREGVEELGSLESSSEIALRKEQDQYIRQLQTYYDNLLAKHALAEVTIDQLRLGPQMRCKMASSSASSVMVGSRPSLDGTSAYPTGSGRGLPWPFCLPELAGSTGIASSTLKSRQTSGICQPVGPGLIDSRASGAGAVDSLSSLPEVPDWLWPASSIGGLSACVKRGVVHTPSNSEIPPQIAGRYASSPHLFLAGAPGLSSLAGHSQVLQTPLKQGYSASLLSQGQHHISERPIGHSSAGHHRQVSNGSDTIKVGGISGPSQLQQIDLMVRLSCLNEALDGLCRRRCQNVSVSASPTASASGLASASASISASGLTGEAAQRLDSARDESNLAADSATLKYLMLEFAALKTDCVRLKQQADLRTMNPASGWSSCLPLCGLRFMRIHIINQ</sequence>
<dbReference type="EMBL" id="CAAALY010244297">
    <property type="protein sequence ID" value="VEL32529.1"/>
    <property type="molecule type" value="Genomic_DNA"/>
</dbReference>
<evidence type="ECO:0000313" key="2">
    <source>
        <dbReference type="EMBL" id="VEL32529.1"/>
    </source>
</evidence>
<accession>A0A448XAS2</accession>
<comment type="caution">
    <text evidence="2">The sequence shown here is derived from an EMBL/GenBank/DDBJ whole genome shotgun (WGS) entry which is preliminary data.</text>
</comment>
<dbReference type="AlphaFoldDB" id="A0A448XAS2"/>
<keyword evidence="3" id="KW-1185">Reference proteome</keyword>
<proteinExistence type="predicted"/>
<evidence type="ECO:0000313" key="3">
    <source>
        <dbReference type="Proteomes" id="UP000784294"/>
    </source>
</evidence>
<dbReference type="Proteomes" id="UP000784294">
    <property type="component" value="Unassembled WGS sequence"/>
</dbReference>
<gene>
    <name evidence="2" type="ORF">PXEA_LOCUS25969</name>
</gene>